<name>B9K6X3_THENN</name>
<protein>
    <recommendedName>
        <fullName evidence="3">DUF370 domain-containing protein</fullName>
    </recommendedName>
</protein>
<dbReference type="KEGG" id="tna:CTN_0530"/>
<evidence type="ECO:0008006" key="3">
    <source>
        <dbReference type="Google" id="ProtNLM"/>
    </source>
</evidence>
<dbReference type="EMBL" id="CP000916">
    <property type="protein sequence ID" value="ACM22707.1"/>
    <property type="molecule type" value="Genomic_DNA"/>
</dbReference>
<proteinExistence type="predicted"/>
<organism evidence="1 2">
    <name type="scientific">Thermotoga neapolitana (strain ATCC 49049 / DSM 4359 / NBRC 107923 / NS-E)</name>
    <dbReference type="NCBI Taxonomy" id="309803"/>
    <lineage>
        <taxon>Bacteria</taxon>
        <taxon>Thermotogati</taxon>
        <taxon>Thermotogota</taxon>
        <taxon>Thermotogae</taxon>
        <taxon>Thermotogales</taxon>
        <taxon>Thermotogaceae</taxon>
        <taxon>Thermotoga</taxon>
    </lineage>
</organism>
<evidence type="ECO:0000313" key="1">
    <source>
        <dbReference type="EMBL" id="ACM22707.1"/>
    </source>
</evidence>
<sequence length="101" mass="11533">MRPYSHPPENGIIHHDGGESVSFVSFGRKVFLPRERIVAVMPVSTAMEKKLKNIDFYANKIINATFGKQAKTAVIMDSGHVVLIPTRYRIAVRVIWGRRRR</sequence>
<dbReference type="HOGENOM" id="CLU_2290364_0_0_0"/>
<evidence type="ECO:0000313" key="2">
    <source>
        <dbReference type="Proteomes" id="UP000000445"/>
    </source>
</evidence>
<dbReference type="Proteomes" id="UP000000445">
    <property type="component" value="Chromosome"/>
</dbReference>
<dbReference type="eggNOG" id="COG2052">
    <property type="taxonomic scope" value="Bacteria"/>
</dbReference>
<dbReference type="AlphaFoldDB" id="B9K6X3"/>
<dbReference type="STRING" id="309803.CTN_0530"/>
<accession>B9K6X3</accession>
<dbReference type="Pfam" id="PF04025">
    <property type="entry name" value="RemA-like"/>
    <property type="match status" value="1"/>
</dbReference>
<gene>
    <name evidence="1" type="ordered locus">CTN_0530</name>
</gene>
<reference evidence="1 2" key="1">
    <citation type="journal article" date="2009" name="Biosci. Biotechnol. Biochem.">
        <title>WeGAS: a web-based microbial genome annotation system.</title>
        <authorList>
            <person name="Lee D."/>
            <person name="Seo H."/>
            <person name="Park C."/>
            <person name="Park K."/>
        </authorList>
    </citation>
    <scope>NUCLEOTIDE SEQUENCE [LARGE SCALE GENOMIC DNA]</scope>
    <source>
        <strain evidence="2">ATCC 49049 / DSM 4359 / NBRC 107923 / NS-E</strain>
    </source>
</reference>
<keyword evidence="2" id="KW-1185">Reference proteome</keyword>
<dbReference type="InterPro" id="IPR007169">
    <property type="entry name" value="RemA-like"/>
</dbReference>